<reference evidence="2" key="1">
    <citation type="submission" date="2021-02" db="EMBL/GenBank/DDBJ databases">
        <authorList>
            <person name="Nowell W R."/>
        </authorList>
    </citation>
    <scope>NUCLEOTIDE SEQUENCE</scope>
</reference>
<dbReference type="EMBL" id="CAJOBO010005940">
    <property type="protein sequence ID" value="CAF4553746.1"/>
    <property type="molecule type" value="Genomic_DNA"/>
</dbReference>
<evidence type="ECO:0000313" key="5">
    <source>
        <dbReference type="EMBL" id="CAF4884663.1"/>
    </source>
</evidence>
<evidence type="ECO:0000313" key="4">
    <source>
        <dbReference type="EMBL" id="CAF4679204.1"/>
    </source>
</evidence>
<dbReference type="EMBL" id="CAJOBP010006804">
    <property type="protein sequence ID" value="CAF4501148.1"/>
    <property type="molecule type" value="Genomic_DNA"/>
</dbReference>
<sequence>MKVTSIAWYGTVVTSETSESKVSSSHLPFKPQKSDRLLGFKTPSRTAVLQDAVTGGVYKPNKRSDSRGAVKPPKNAKPYTTVTCGFHLKIFPWIKSIVSMIRSNRLDS</sequence>
<evidence type="ECO:0000313" key="2">
    <source>
        <dbReference type="EMBL" id="CAF4501148.1"/>
    </source>
</evidence>
<dbReference type="EMBL" id="CAJOBS010004611">
    <property type="protein sequence ID" value="CAF4884663.1"/>
    <property type="molecule type" value="Genomic_DNA"/>
</dbReference>
<evidence type="ECO:0000313" key="3">
    <source>
        <dbReference type="EMBL" id="CAF4553746.1"/>
    </source>
</evidence>
<accession>A0A820VJH2</accession>
<evidence type="ECO:0000256" key="1">
    <source>
        <dbReference type="SAM" id="MobiDB-lite"/>
    </source>
</evidence>
<keyword evidence="6" id="KW-1185">Reference proteome</keyword>
<dbReference type="Proteomes" id="UP000663838">
    <property type="component" value="Unassembled WGS sequence"/>
</dbReference>
<dbReference type="Proteomes" id="UP000663851">
    <property type="component" value="Unassembled WGS sequence"/>
</dbReference>
<dbReference type="AlphaFoldDB" id="A0A820VJH2"/>
<protein>
    <submittedName>
        <fullName evidence="2">Uncharacterized protein</fullName>
    </submittedName>
</protein>
<dbReference type="EMBL" id="CAJOBQ010007095">
    <property type="protein sequence ID" value="CAF4679204.1"/>
    <property type="molecule type" value="Genomic_DNA"/>
</dbReference>
<organism evidence="2 6">
    <name type="scientific">Rotaria socialis</name>
    <dbReference type="NCBI Taxonomy" id="392032"/>
    <lineage>
        <taxon>Eukaryota</taxon>
        <taxon>Metazoa</taxon>
        <taxon>Spiralia</taxon>
        <taxon>Gnathifera</taxon>
        <taxon>Rotifera</taxon>
        <taxon>Eurotatoria</taxon>
        <taxon>Bdelloidea</taxon>
        <taxon>Philodinida</taxon>
        <taxon>Philodinidae</taxon>
        <taxon>Rotaria</taxon>
    </lineage>
</organism>
<comment type="caution">
    <text evidence="2">The sequence shown here is derived from an EMBL/GenBank/DDBJ whole genome shotgun (WGS) entry which is preliminary data.</text>
</comment>
<dbReference type="Proteomes" id="UP000663862">
    <property type="component" value="Unassembled WGS sequence"/>
</dbReference>
<feature type="region of interest" description="Disordered" evidence="1">
    <location>
        <begin position="58"/>
        <end position="77"/>
    </location>
</feature>
<evidence type="ECO:0000313" key="6">
    <source>
        <dbReference type="Proteomes" id="UP000663873"/>
    </source>
</evidence>
<proteinExistence type="predicted"/>
<gene>
    <name evidence="3" type="ORF">HFQ381_LOCUS31033</name>
    <name evidence="5" type="ORF">TOA249_LOCUS29528</name>
    <name evidence="4" type="ORF">TSG867_LOCUS32287</name>
    <name evidence="2" type="ORF">UJA718_LOCUS26332</name>
</gene>
<name>A0A820VJH2_9BILA</name>
<dbReference type="Proteomes" id="UP000663873">
    <property type="component" value="Unassembled WGS sequence"/>
</dbReference>